<proteinExistence type="predicted"/>
<keyword evidence="2" id="KW-0808">Transferase</keyword>
<dbReference type="Gene3D" id="3.40.630.30">
    <property type="match status" value="1"/>
</dbReference>
<protein>
    <submittedName>
        <fullName evidence="2">Acetyltransferase (GNAT) family protein</fullName>
    </submittedName>
</protein>
<feature type="domain" description="N-acetyltransferase" evidence="1">
    <location>
        <begin position="3"/>
        <end position="202"/>
    </location>
</feature>
<comment type="caution">
    <text evidence="2">The sequence shown here is derived from an EMBL/GenBank/DDBJ whole genome shotgun (WGS) entry which is preliminary data.</text>
</comment>
<accession>A0A2Y9BK97</accession>
<reference evidence="2 3" key="1">
    <citation type="submission" date="2018-05" db="EMBL/GenBank/DDBJ databases">
        <title>The Hungate 1000. A catalogue of reference genomes from the rumen microbiome.</title>
        <authorList>
            <person name="Kelly W."/>
        </authorList>
    </citation>
    <scope>NUCLEOTIDE SEQUENCE [LARGE SCALE GENOMIC DNA]</scope>
    <source>
        <strain evidence="2 3">NLAE-zl-C242</strain>
    </source>
</reference>
<dbReference type="Pfam" id="PF00583">
    <property type="entry name" value="Acetyltransf_1"/>
    <property type="match status" value="1"/>
</dbReference>
<dbReference type="GO" id="GO:0016747">
    <property type="term" value="F:acyltransferase activity, transferring groups other than amino-acyl groups"/>
    <property type="evidence" value="ECO:0007669"/>
    <property type="project" value="InterPro"/>
</dbReference>
<keyword evidence="3" id="KW-1185">Reference proteome</keyword>
<sequence>MQITLREFQKQDFKALENIIRETWQYDEFSSPKTASKLARVFLSSCLTNYTFSRAALDNGVPVGIILAKNRAIHRCPFSRKIRQLTAVISLFLSKEGRNVSKIFGNVNGIDQQLLQDCGRTYPAEIALFAVDSSCRGKGIGKVLFQSALDYMKEQKLDAFYLFTDTSCNYGFYEHQGMTRRCEKEHTFMINGQTAKMNFFIYDYYCK</sequence>
<dbReference type="OrthoDB" id="2243440at2"/>
<dbReference type="InterPro" id="IPR016181">
    <property type="entry name" value="Acyl_CoA_acyltransferase"/>
</dbReference>
<evidence type="ECO:0000259" key="1">
    <source>
        <dbReference type="PROSITE" id="PS51186"/>
    </source>
</evidence>
<evidence type="ECO:0000313" key="2">
    <source>
        <dbReference type="EMBL" id="PWJ23142.1"/>
    </source>
</evidence>
<dbReference type="SUPFAM" id="SSF55729">
    <property type="entry name" value="Acyl-CoA N-acyltransferases (Nat)"/>
    <property type="match status" value="1"/>
</dbReference>
<dbReference type="PROSITE" id="PS51186">
    <property type="entry name" value="GNAT"/>
    <property type="match status" value="1"/>
</dbReference>
<dbReference type="RefSeq" id="WP_109733132.1">
    <property type="nucleotide sequence ID" value="NZ_BAAACK010000024.1"/>
</dbReference>
<dbReference type="Proteomes" id="UP000245845">
    <property type="component" value="Unassembled WGS sequence"/>
</dbReference>
<evidence type="ECO:0000313" key="3">
    <source>
        <dbReference type="Proteomes" id="UP000245845"/>
    </source>
</evidence>
<dbReference type="CDD" id="cd04301">
    <property type="entry name" value="NAT_SF"/>
    <property type="match status" value="1"/>
</dbReference>
<dbReference type="InterPro" id="IPR000182">
    <property type="entry name" value="GNAT_dom"/>
</dbReference>
<organism evidence="2 3">
    <name type="scientific">Faecalicatena orotica</name>
    <dbReference type="NCBI Taxonomy" id="1544"/>
    <lineage>
        <taxon>Bacteria</taxon>
        <taxon>Bacillati</taxon>
        <taxon>Bacillota</taxon>
        <taxon>Clostridia</taxon>
        <taxon>Lachnospirales</taxon>
        <taxon>Lachnospiraceae</taxon>
        <taxon>Faecalicatena</taxon>
    </lineage>
</organism>
<dbReference type="EMBL" id="QGDL01000015">
    <property type="protein sequence ID" value="PWJ23142.1"/>
    <property type="molecule type" value="Genomic_DNA"/>
</dbReference>
<name>A0A2Y9BK97_9FIRM</name>
<dbReference type="AlphaFoldDB" id="A0A2Y9BK97"/>
<gene>
    <name evidence="2" type="ORF">A8806_11576</name>
</gene>